<dbReference type="PANTHER" id="PTHR15140">
    <property type="entry name" value="TUBULIN-SPECIFIC CHAPERONE E"/>
    <property type="match status" value="1"/>
</dbReference>
<keyword evidence="9" id="KW-1185">Reference proteome</keyword>
<evidence type="ECO:0000313" key="9">
    <source>
        <dbReference type="Proteomes" id="UP000004994"/>
    </source>
</evidence>
<dbReference type="AlphaFoldDB" id="K4BP65"/>
<dbReference type="PaxDb" id="4081-Solyc04g009090.1.1"/>
<evidence type="ECO:0000256" key="5">
    <source>
        <dbReference type="ARBA" id="ARBA00022821"/>
    </source>
</evidence>
<dbReference type="Gramene" id="Solyc04g009090.1.1">
    <property type="protein sequence ID" value="Solyc04g009090.1.1"/>
    <property type="gene ID" value="Solyc04g009090.1"/>
</dbReference>
<keyword evidence="4" id="KW-0547">Nucleotide-binding</keyword>
<dbReference type="OMA" id="MEIPERM"/>
<sequence length="271" mass="31838">MGLDEWQKVKDCLWKNIEDDSIEISYILSLSYNDLSIVLKQCFLYFDIFPEDQVVDVENIIWLWMAEGFIPNGEERMEDVAECYLNELIRRSLIQVWEDIDPAYLINLRELTMRNIWNYYSLNNISSLTNLSTLTLFSEEVISFPSLQFVNRCEKLQKLYLNGRIEKLSPFPNSITMIVLRDSVLTEDPMPILGMLPNLRNLELCRAYEGEEITSNDNSFSQLKFIYLGFLSKLERWNLSTNAMPLIKALHIDHCPKLMEIPERMKGVKRI</sequence>
<dbReference type="SUPFAM" id="SSF52058">
    <property type="entry name" value="L domain-like"/>
    <property type="match status" value="1"/>
</dbReference>
<dbReference type="PhylomeDB" id="K4BP65"/>
<evidence type="ECO:0000259" key="7">
    <source>
        <dbReference type="Pfam" id="PF23559"/>
    </source>
</evidence>
<dbReference type="InterPro" id="IPR058922">
    <property type="entry name" value="WHD_DRP"/>
</dbReference>
<dbReference type="EnsemblPlants" id="Solyc04g009090.1.1">
    <property type="protein sequence ID" value="Solyc04g009090.1.1"/>
    <property type="gene ID" value="Solyc04g009090.1"/>
</dbReference>
<dbReference type="PANTHER" id="PTHR15140:SF41">
    <property type="entry name" value="DISEASE RESISTANCE PROTEIN RF45 ISOFORM X1-RELATED"/>
    <property type="match status" value="1"/>
</dbReference>
<evidence type="ECO:0000256" key="3">
    <source>
        <dbReference type="ARBA" id="ARBA00022737"/>
    </source>
</evidence>
<dbReference type="eggNOG" id="KOG4658">
    <property type="taxonomic scope" value="Eukaryota"/>
</dbReference>
<dbReference type="HOGENOM" id="CLU_000837_35_5_1"/>
<dbReference type="Gene3D" id="3.80.10.10">
    <property type="entry name" value="Ribonuclease Inhibitor"/>
    <property type="match status" value="1"/>
</dbReference>
<organism evidence="8">
    <name type="scientific">Solanum lycopersicum</name>
    <name type="common">Tomato</name>
    <name type="synonym">Lycopersicon esculentum</name>
    <dbReference type="NCBI Taxonomy" id="4081"/>
    <lineage>
        <taxon>Eukaryota</taxon>
        <taxon>Viridiplantae</taxon>
        <taxon>Streptophyta</taxon>
        <taxon>Embryophyta</taxon>
        <taxon>Tracheophyta</taxon>
        <taxon>Spermatophyta</taxon>
        <taxon>Magnoliopsida</taxon>
        <taxon>eudicotyledons</taxon>
        <taxon>Gunneridae</taxon>
        <taxon>Pentapetalae</taxon>
        <taxon>asterids</taxon>
        <taxon>lamiids</taxon>
        <taxon>Solanales</taxon>
        <taxon>Solanaceae</taxon>
        <taxon>Solanoideae</taxon>
        <taxon>Solaneae</taxon>
        <taxon>Solanum</taxon>
        <taxon>Solanum subgen. Lycopersicon</taxon>
    </lineage>
</organism>
<dbReference type="FunFam" id="1.10.10.10:FF:000322">
    <property type="entry name" value="Probable disease resistance protein At1g63360"/>
    <property type="match status" value="1"/>
</dbReference>
<proteinExistence type="inferred from homology"/>
<accession>K4BP65</accession>
<evidence type="ECO:0000256" key="6">
    <source>
        <dbReference type="ARBA" id="ARBA00022840"/>
    </source>
</evidence>
<dbReference type="STRING" id="4081.K4BP65"/>
<keyword evidence="3" id="KW-0677">Repeat</keyword>
<reference evidence="8" key="1">
    <citation type="journal article" date="2012" name="Nature">
        <title>The tomato genome sequence provides insights into fleshy fruit evolution.</title>
        <authorList>
            <consortium name="Tomato Genome Consortium"/>
        </authorList>
    </citation>
    <scope>NUCLEOTIDE SEQUENCE [LARGE SCALE GENOMIC DNA]</scope>
    <source>
        <strain evidence="8">cv. Heinz 1706</strain>
    </source>
</reference>
<dbReference type="Proteomes" id="UP000004994">
    <property type="component" value="Chromosome 4"/>
</dbReference>
<dbReference type="GO" id="GO:0005524">
    <property type="term" value="F:ATP binding"/>
    <property type="evidence" value="ECO:0007669"/>
    <property type="project" value="UniProtKB-KW"/>
</dbReference>
<evidence type="ECO:0000256" key="4">
    <source>
        <dbReference type="ARBA" id="ARBA00022741"/>
    </source>
</evidence>
<reference evidence="8" key="2">
    <citation type="submission" date="2015-06" db="UniProtKB">
        <authorList>
            <consortium name="EnsemblPlants"/>
        </authorList>
    </citation>
    <scope>IDENTIFICATION</scope>
    <source>
        <strain evidence="8">cv. Heinz 1706</strain>
    </source>
</reference>
<keyword evidence="5" id="KW-0611">Plant defense</keyword>
<keyword evidence="2" id="KW-0433">Leucine-rich repeat</keyword>
<comment type="similarity">
    <text evidence="1">Belongs to the disease resistance NB-LRR family.</text>
</comment>
<dbReference type="Pfam" id="PF23559">
    <property type="entry name" value="WHD_DRP"/>
    <property type="match status" value="1"/>
</dbReference>
<protein>
    <recommendedName>
        <fullName evidence="7">Disease resistance protein winged helix domain-containing protein</fullName>
    </recommendedName>
</protein>
<dbReference type="InParanoid" id="K4BP65"/>
<keyword evidence="6" id="KW-0067">ATP-binding</keyword>
<dbReference type="GO" id="GO:0006952">
    <property type="term" value="P:defense response"/>
    <property type="evidence" value="ECO:0007669"/>
    <property type="project" value="UniProtKB-KW"/>
</dbReference>
<name>K4BP65_SOLLC</name>
<feature type="domain" description="Disease resistance protein winged helix" evidence="7">
    <location>
        <begin position="48"/>
        <end position="97"/>
    </location>
</feature>
<evidence type="ECO:0000313" key="8">
    <source>
        <dbReference type="EnsemblPlants" id="Solyc04g009090.1.1"/>
    </source>
</evidence>
<evidence type="ECO:0000256" key="1">
    <source>
        <dbReference type="ARBA" id="ARBA00008894"/>
    </source>
</evidence>
<evidence type="ECO:0000256" key="2">
    <source>
        <dbReference type="ARBA" id="ARBA00022614"/>
    </source>
</evidence>
<dbReference type="InterPro" id="IPR032675">
    <property type="entry name" value="LRR_dom_sf"/>
</dbReference>